<dbReference type="GO" id="GO:0009298">
    <property type="term" value="P:GDP-mannose biosynthetic process"/>
    <property type="evidence" value="ECO:0007669"/>
    <property type="project" value="TreeGrafter"/>
</dbReference>
<keyword evidence="6" id="KW-0342">GTP-binding</keyword>
<dbReference type="EMBL" id="SACN01000004">
    <property type="protein sequence ID" value="RVT89779.1"/>
    <property type="molecule type" value="Genomic_DNA"/>
</dbReference>
<sequence>MEIPISTTLITPVILSGGSGTRLWPLSRSKRPKQLLALTGSETMLQMTAGRCVDGGRFGKPIIVTNAAHADDIGAQLTASGQAPAAIITEPAGRNTAPAIALAAIEAQPDAALLVMPSDHVIRDVPAFHAAIEHALPLVAEGWLVTFGITPDAPETGYGYIQRGEAIANGVHRVAAFVEKPDRARAEEYLARGDYSWNGGIFLFRADAYLAALERHAPAMAEAARASMAGASRDGVVVTPERETFLGSPSESIDYAIMEKDDRVAVVPVEMGWSDVGSWDALHGLGDDDGAGNVIHGDVVAIDTSHCLIRGEGVVVTTVGVKDLIVVATRDAVMILPRGSSQEVKRVVEQLKARAHITLDTPFPVD</sequence>
<dbReference type="RefSeq" id="WP_127745946.1">
    <property type="nucleotide sequence ID" value="NZ_SACN01000004.1"/>
</dbReference>
<dbReference type="Gene3D" id="3.90.550.10">
    <property type="entry name" value="Spore Coat Polysaccharide Biosynthesis Protein SpsA, Chain A"/>
    <property type="match status" value="1"/>
</dbReference>
<dbReference type="OrthoDB" id="9806359at2"/>
<evidence type="ECO:0000259" key="9">
    <source>
        <dbReference type="Pfam" id="PF00483"/>
    </source>
</evidence>
<comment type="caution">
    <text evidence="11">The sequence shown here is derived from an EMBL/GenBank/DDBJ whole genome shotgun (WGS) entry which is preliminary data.</text>
</comment>
<dbReference type="GO" id="GO:0016853">
    <property type="term" value="F:isomerase activity"/>
    <property type="evidence" value="ECO:0007669"/>
    <property type="project" value="UniProtKB-KW"/>
</dbReference>
<dbReference type="InterPro" id="IPR005835">
    <property type="entry name" value="NTP_transferase_dom"/>
</dbReference>
<dbReference type="GO" id="GO:0004475">
    <property type="term" value="F:mannose-1-phosphate guanylyltransferase (GTP) activity"/>
    <property type="evidence" value="ECO:0007669"/>
    <property type="project" value="UniProtKB-EC"/>
</dbReference>
<dbReference type="GO" id="GO:0000271">
    <property type="term" value="P:polysaccharide biosynthetic process"/>
    <property type="evidence" value="ECO:0007669"/>
    <property type="project" value="InterPro"/>
</dbReference>
<evidence type="ECO:0000256" key="7">
    <source>
        <dbReference type="ARBA" id="ARBA00047343"/>
    </source>
</evidence>
<accession>A0A437LWM5</accession>
<dbReference type="Pfam" id="PF00483">
    <property type="entry name" value="NTP_transferase"/>
    <property type="match status" value="1"/>
</dbReference>
<organism evidence="11 12">
    <name type="scientific">Sphingomonas crocodyli</name>
    <dbReference type="NCBI Taxonomy" id="1979270"/>
    <lineage>
        <taxon>Bacteria</taxon>
        <taxon>Pseudomonadati</taxon>
        <taxon>Pseudomonadota</taxon>
        <taxon>Alphaproteobacteria</taxon>
        <taxon>Sphingomonadales</taxon>
        <taxon>Sphingomonadaceae</taxon>
        <taxon>Sphingomonas</taxon>
    </lineage>
</organism>
<evidence type="ECO:0000259" key="10">
    <source>
        <dbReference type="Pfam" id="PF22640"/>
    </source>
</evidence>
<comment type="similarity">
    <text evidence="1 8">Belongs to the mannose-6-phosphate isomerase type 2 family.</text>
</comment>
<dbReference type="FunFam" id="3.90.550.10:FF:000046">
    <property type="entry name" value="Mannose-1-phosphate guanylyltransferase (GDP)"/>
    <property type="match status" value="1"/>
</dbReference>
<evidence type="ECO:0000256" key="6">
    <source>
        <dbReference type="ARBA" id="ARBA00023134"/>
    </source>
</evidence>
<dbReference type="GO" id="GO:0005525">
    <property type="term" value="F:GTP binding"/>
    <property type="evidence" value="ECO:0007669"/>
    <property type="project" value="UniProtKB-KW"/>
</dbReference>
<name>A0A437LWM5_9SPHN</name>
<dbReference type="PANTHER" id="PTHR46390:SF1">
    <property type="entry name" value="MANNOSE-1-PHOSPHATE GUANYLYLTRANSFERASE"/>
    <property type="match status" value="1"/>
</dbReference>
<keyword evidence="11" id="KW-0413">Isomerase</keyword>
<feature type="domain" description="Nucleotidyl transferase" evidence="9">
    <location>
        <begin position="12"/>
        <end position="283"/>
    </location>
</feature>
<dbReference type="InterPro" id="IPR029044">
    <property type="entry name" value="Nucleotide-diphossugar_trans"/>
</dbReference>
<dbReference type="SUPFAM" id="SSF159283">
    <property type="entry name" value="Guanosine diphospho-D-mannose pyrophosphorylase/mannose-6-phosphate isomerase linker domain"/>
    <property type="match status" value="1"/>
</dbReference>
<evidence type="ECO:0000256" key="2">
    <source>
        <dbReference type="ARBA" id="ARBA00012387"/>
    </source>
</evidence>
<keyword evidence="5" id="KW-0547">Nucleotide-binding</keyword>
<keyword evidence="3 11" id="KW-0808">Transferase</keyword>
<keyword evidence="12" id="KW-1185">Reference proteome</keyword>
<dbReference type="EC" id="2.7.7.13" evidence="2"/>
<comment type="catalytic activity">
    <reaction evidence="7">
        <text>alpha-D-mannose 1-phosphate + GTP + H(+) = GDP-alpha-D-mannose + diphosphate</text>
        <dbReference type="Rhea" id="RHEA:15229"/>
        <dbReference type="ChEBI" id="CHEBI:15378"/>
        <dbReference type="ChEBI" id="CHEBI:33019"/>
        <dbReference type="ChEBI" id="CHEBI:37565"/>
        <dbReference type="ChEBI" id="CHEBI:57527"/>
        <dbReference type="ChEBI" id="CHEBI:58409"/>
        <dbReference type="EC" id="2.7.7.13"/>
    </reaction>
</comment>
<dbReference type="InterPro" id="IPR051161">
    <property type="entry name" value="Mannose-6P_isomerase_type2"/>
</dbReference>
<dbReference type="Pfam" id="PF22640">
    <property type="entry name" value="ManC_GMP_beta-helix"/>
    <property type="match status" value="1"/>
</dbReference>
<keyword evidence="4 11" id="KW-0548">Nucleotidyltransferase</keyword>
<evidence type="ECO:0000313" key="11">
    <source>
        <dbReference type="EMBL" id="RVT89779.1"/>
    </source>
</evidence>
<evidence type="ECO:0000256" key="1">
    <source>
        <dbReference type="ARBA" id="ARBA00006115"/>
    </source>
</evidence>
<dbReference type="PANTHER" id="PTHR46390">
    <property type="entry name" value="MANNOSE-1-PHOSPHATE GUANYLYLTRANSFERASE"/>
    <property type="match status" value="1"/>
</dbReference>
<dbReference type="NCBIfam" id="TIGR01479">
    <property type="entry name" value="GMP_PMI"/>
    <property type="match status" value="1"/>
</dbReference>
<evidence type="ECO:0000256" key="3">
    <source>
        <dbReference type="ARBA" id="ARBA00022679"/>
    </source>
</evidence>
<protein>
    <recommendedName>
        <fullName evidence="2">mannose-1-phosphate guanylyltransferase</fullName>
        <ecNumber evidence="2">2.7.7.13</ecNumber>
    </recommendedName>
</protein>
<feature type="domain" description="MannoseP isomerase/GMP-like beta-helix" evidence="10">
    <location>
        <begin position="297"/>
        <end position="351"/>
    </location>
</feature>
<dbReference type="InterPro" id="IPR054566">
    <property type="entry name" value="ManC/GMP-like_b-helix"/>
</dbReference>
<dbReference type="SUPFAM" id="SSF53448">
    <property type="entry name" value="Nucleotide-diphospho-sugar transferases"/>
    <property type="match status" value="1"/>
</dbReference>
<proteinExistence type="inferred from homology"/>
<dbReference type="InterPro" id="IPR049577">
    <property type="entry name" value="GMPP_N"/>
</dbReference>
<dbReference type="CDD" id="cd02509">
    <property type="entry name" value="GDP-M1P_Guanylyltransferase"/>
    <property type="match status" value="1"/>
</dbReference>
<dbReference type="InterPro" id="IPR006375">
    <property type="entry name" value="Man1P_GuaTrfase/Man6P_Isoase"/>
</dbReference>
<dbReference type="AlphaFoldDB" id="A0A437LWM5"/>
<evidence type="ECO:0000256" key="4">
    <source>
        <dbReference type="ARBA" id="ARBA00022695"/>
    </source>
</evidence>
<reference evidence="11 12" key="1">
    <citation type="submission" date="2019-01" db="EMBL/GenBank/DDBJ databases">
        <authorList>
            <person name="Chen W.-M."/>
        </authorList>
    </citation>
    <scope>NUCLEOTIDE SEQUENCE [LARGE SCALE GENOMIC DNA]</scope>
    <source>
        <strain evidence="11 12">CCP-7</strain>
    </source>
</reference>
<dbReference type="Proteomes" id="UP000282971">
    <property type="component" value="Unassembled WGS sequence"/>
</dbReference>
<evidence type="ECO:0000256" key="8">
    <source>
        <dbReference type="RuleBase" id="RU004190"/>
    </source>
</evidence>
<evidence type="ECO:0000256" key="5">
    <source>
        <dbReference type="ARBA" id="ARBA00022741"/>
    </source>
</evidence>
<gene>
    <name evidence="11" type="ORF">EOD43_20600</name>
</gene>
<evidence type="ECO:0000313" key="12">
    <source>
        <dbReference type="Proteomes" id="UP000282971"/>
    </source>
</evidence>